<dbReference type="InterPro" id="IPR002611">
    <property type="entry name" value="IstB_ATP-bd"/>
</dbReference>
<keyword evidence="3" id="KW-1185">Reference proteome</keyword>
<dbReference type="AlphaFoldDB" id="A0AA35G9U2"/>
<evidence type="ECO:0000313" key="2">
    <source>
        <dbReference type="EMBL" id="BDG61833.1"/>
    </source>
</evidence>
<accession>A0AA35G9U2</accession>
<evidence type="ECO:0000259" key="1">
    <source>
        <dbReference type="Pfam" id="PF01695"/>
    </source>
</evidence>
<dbReference type="InterPro" id="IPR027417">
    <property type="entry name" value="P-loop_NTPase"/>
</dbReference>
<feature type="domain" description="IstB-like ATP-binding" evidence="1">
    <location>
        <begin position="20"/>
        <end position="85"/>
    </location>
</feature>
<dbReference type="KEGG" id="cmic:caldi_29230"/>
<dbReference type="Proteomes" id="UP001163687">
    <property type="component" value="Chromosome"/>
</dbReference>
<dbReference type="GO" id="GO:0005524">
    <property type="term" value="F:ATP binding"/>
    <property type="evidence" value="ECO:0007669"/>
    <property type="project" value="InterPro"/>
</dbReference>
<dbReference type="Gene3D" id="3.40.50.300">
    <property type="entry name" value="P-loop containing nucleotide triphosphate hydrolases"/>
    <property type="match status" value="1"/>
</dbReference>
<dbReference type="RefSeq" id="WP_264842457.1">
    <property type="nucleotide sequence ID" value="NZ_AP025628.1"/>
</dbReference>
<name>A0AA35G9U2_9FIRM</name>
<reference evidence="2" key="1">
    <citation type="submission" date="2022-03" db="EMBL/GenBank/DDBJ databases">
        <title>Complete genome sequence of Caldinitratiruptor microaerophilus.</title>
        <authorList>
            <person name="Mukaiyama R."/>
            <person name="Nishiyama T."/>
            <person name="Ueda K."/>
        </authorList>
    </citation>
    <scope>NUCLEOTIDE SEQUENCE</scope>
    <source>
        <strain evidence="2">JCM 16183</strain>
    </source>
</reference>
<evidence type="ECO:0000313" key="3">
    <source>
        <dbReference type="Proteomes" id="UP001163687"/>
    </source>
</evidence>
<dbReference type="EMBL" id="AP025628">
    <property type="protein sequence ID" value="BDG61833.1"/>
    <property type="molecule type" value="Genomic_DNA"/>
</dbReference>
<dbReference type="Pfam" id="PF01695">
    <property type="entry name" value="IstB_IS21"/>
    <property type="match status" value="1"/>
</dbReference>
<protein>
    <recommendedName>
        <fullName evidence="1">IstB-like ATP-binding domain-containing protein</fullName>
    </recommendedName>
</protein>
<proteinExistence type="predicted"/>
<sequence>MTIASAQRATSTWTSRSRRVGNSHIAQALGHAACLKGFDVLYTKTGRLLADLAGTHADGTWEARLRHYLQPDLLSLDDFGLREFTVSQTQGPVRAHLRALPPALPDHRLQPCAAGLGYALFPTPVLAEGAVDRLVNSSLHVLMSGESYRPLHRPARPYAAEAQRVAIHARGED</sequence>
<gene>
    <name evidence="2" type="ORF">caldi_29230</name>
</gene>
<organism evidence="2 3">
    <name type="scientific">Caldinitratiruptor microaerophilus</name>
    <dbReference type="NCBI Taxonomy" id="671077"/>
    <lineage>
        <taxon>Bacteria</taxon>
        <taxon>Bacillati</taxon>
        <taxon>Bacillota</taxon>
        <taxon>Clostridia</taxon>
        <taxon>Eubacteriales</taxon>
        <taxon>Symbiobacteriaceae</taxon>
        <taxon>Caldinitratiruptor</taxon>
    </lineage>
</organism>